<evidence type="ECO:0000259" key="1">
    <source>
        <dbReference type="PROSITE" id="PS51819"/>
    </source>
</evidence>
<organism evidence="2 3">
    <name type="scientific">Paenibacillus lycopersici</name>
    <dbReference type="NCBI Taxonomy" id="2704462"/>
    <lineage>
        <taxon>Bacteria</taxon>
        <taxon>Bacillati</taxon>
        <taxon>Bacillota</taxon>
        <taxon>Bacilli</taxon>
        <taxon>Bacillales</taxon>
        <taxon>Paenibacillaceae</taxon>
        <taxon>Paenibacillus</taxon>
    </lineage>
</organism>
<dbReference type="SUPFAM" id="SSF54593">
    <property type="entry name" value="Glyoxalase/Bleomycin resistance protein/Dihydroxybiphenyl dioxygenase"/>
    <property type="match status" value="1"/>
</dbReference>
<dbReference type="Proteomes" id="UP000476064">
    <property type="component" value="Chromosome"/>
</dbReference>
<accession>A0A6C0FWI7</accession>
<evidence type="ECO:0000313" key="2">
    <source>
        <dbReference type="EMBL" id="QHT59823.1"/>
    </source>
</evidence>
<keyword evidence="3" id="KW-1185">Reference proteome</keyword>
<feature type="domain" description="VOC" evidence="1">
    <location>
        <begin position="26"/>
        <end position="145"/>
    </location>
</feature>
<dbReference type="KEGG" id="plyc:GXP70_07590"/>
<dbReference type="AlphaFoldDB" id="A0A6C0FWI7"/>
<dbReference type="Gene3D" id="3.10.180.10">
    <property type="entry name" value="2,3-Dihydroxybiphenyl 1,2-Dioxygenase, domain 1"/>
    <property type="match status" value="1"/>
</dbReference>
<protein>
    <submittedName>
        <fullName evidence="2">VOC family protein</fullName>
    </submittedName>
</protein>
<dbReference type="InterPro" id="IPR004360">
    <property type="entry name" value="Glyas_Fos-R_dOase_dom"/>
</dbReference>
<dbReference type="InterPro" id="IPR037523">
    <property type="entry name" value="VOC_core"/>
</dbReference>
<dbReference type="EMBL" id="CP048209">
    <property type="protein sequence ID" value="QHT59823.1"/>
    <property type="molecule type" value="Genomic_DNA"/>
</dbReference>
<gene>
    <name evidence="2" type="ORF">GXP70_07590</name>
</gene>
<proteinExistence type="predicted"/>
<dbReference type="RefSeq" id="WP_162355889.1">
    <property type="nucleotide sequence ID" value="NZ_CP048209.1"/>
</dbReference>
<dbReference type="InterPro" id="IPR029068">
    <property type="entry name" value="Glyas_Bleomycin-R_OHBP_Dase"/>
</dbReference>
<dbReference type="Pfam" id="PF00903">
    <property type="entry name" value="Glyoxalase"/>
    <property type="match status" value="1"/>
</dbReference>
<sequence length="146" mass="16488">MAALNKMELKHELESKYSHTQAMLKRIECVYIPVTNAAAAKRFFMKHGLVTLSPGGNVKLASGQGLFFLETREKQSPNFVTHDWDEDNEAHEMEAICFEVTAIHELHRRMKDNGAMVSELKDSGGCGLGFYFFDPDGNKYAAWQDV</sequence>
<dbReference type="PROSITE" id="PS51819">
    <property type="entry name" value="VOC"/>
    <property type="match status" value="1"/>
</dbReference>
<reference evidence="2 3" key="1">
    <citation type="submission" date="2020-01" db="EMBL/GenBank/DDBJ databases">
        <title>Paenibacillus sp. nov., isolated from tomato rhizosphere.</title>
        <authorList>
            <person name="Weon H.-Y."/>
            <person name="Lee S.A."/>
        </authorList>
    </citation>
    <scope>NUCLEOTIDE SEQUENCE [LARGE SCALE GENOMIC DNA]</scope>
    <source>
        <strain evidence="2 3">12200R-189</strain>
    </source>
</reference>
<name>A0A6C0FWI7_9BACL</name>
<evidence type="ECO:0000313" key="3">
    <source>
        <dbReference type="Proteomes" id="UP000476064"/>
    </source>
</evidence>